<gene>
    <name evidence="4" type="ORF">DSO08_00325</name>
</gene>
<dbReference type="SUPFAM" id="SSF160527">
    <property type="entry name" value="V-type ATPase subunit E-like"/>
    <property type="match status" value="1"/>
</dbReference>
<evidence type="ECO:0008006" key="6">
    <source>
        <dbReference type="Google" id="ProtNLM"/>
    </source>
</evidence>
<evidence type="ECO:0000313" key="4">
    <source>
        <dbReference type="EMBL" id="TDA40282.1"/>
    </source>
</evidence>
<dbReference type="AlphaFoldDB" id="A0A523BHE1"/>
<dbReference type="InterPro" id="IPR002842">
    <property type="entry name" value="ATPase_V1_Esu"/>
</dbReference>
<dbReference type="Proteomes" id="UP000315399">
    <property type="component" value="Unassembled WGS sequence"/>
</dbReference>
<proteinExistence type="inferred from homology"/>
<dbReference type="Pfam" id="PF01991">
    <property type="entry name" value="vATP-synt_E"/>
    <property type="match status" value="1"/>
</dbReference>
<keyword evidence="2" id="KW-0813">Transport</keyword>
<keyword evidence="3" id="KW-0406">Ion transport</keyword>
<comment type="caution">
    <text evidence="4">The sequence shown here is derived from an EMBL/GenBank/DDBJ whole genome shotgun (WGS) entry which is preliminary data.</text>
</comment>
<sequence length="204" mass="23347">MSQEPSLESQVEAFRKMVDKIFDEAKSKALSALNEAAERVTSLLEESERFSVARSQEILSAYREKAEVESRKEISRSEVEARMHLLNLREYYVERAFQEARSKLIAYCDTDEYLSDLITNLKKLSNTVPGGEILMRERDIKLIGLNNLKKIFGEDLNVKAHPIEIGGFIIVSADKKIVLDRTFENILSSERQRLRSRVASTLFG</sequence>
<dbReference type="GO" id="GO:0046961">
    <property type="term" value="F:proton-transporting ATPase activity, rotational mechanism"/>
    <property type="evidence" value="ECO:0007669"/>
    <property type="project" value="InterPro"/>
</dbReference>
<comment type="similarity">
    <text evidence="1">Belongs to the V-ATPase E subunit family.</text>
</comment>
<dbReference type="Gene3D" id="1.20.5.620">
    <property type="entry name" value="F1F0 ATP synthase subunit B, membrane domain"/>
    <property type="match status" value="1"/>
</dbReference>
<name>A0A523BHE1_9CREN</name>
<dbReference type="InterPro" id="IPR038495">
    <property type="entry name" value="ATPase_E_C"/>
</dbReference>
<evidence type="ECO:0000256" key="1">
    <source>
        <dbReference type="ARBA" id="ARBA00005901"/>
    </source>
</evidence>
<dbReference type="EMBL" id="QNVH01000001">
    <property type="protein sequence ID" value="TDA40282.1"/>
    <property type="molecule type" value="Genomic_DNA"/>
</dbReference>
<accession>A0A523BHE1</accession>
<reference evidence="4 5" key="1">
    <citation type="journal article" date="2019" name="Nat. Microbiol.">
        <title>Expanding anaerobic alkane metabolism in the domain of Archaea.</title>
        <authorList>
            <person name="Wang Y."/>
            <person name="Wegener G."/>
            <person name="Hou J."/>
            <person name="Wang F."/>
            <person name="Xiao X."/>
        </authorList>
    </citation>
    <scope>NUCLEOTIDE SEQUENCE [LARGE SCALE GENOMIC DNA]</scope>
    <source>
        <strain evidence="4">WYZ-LMO10</strain>
    </source>
</reference>
<evidence type="ECO:0000256" key="3">
    <source>
        <dbReference type="ARBA" id="ARBA00023065"/>
    </source>
</evidence>
<evidence type="ECO:0000313" key="5">
    <source>
        <dbReference type="Proteomes" id="UP000315399"/>
    </source>
</evidence>
<evidence type="ECO:0000256" key="2">
    <source>
        <dbReference type="ARBA" id="ARBA00022448"/>
    </source>
</evidence>
<dbReference type="GO" id="GO:0033178">
    <property type="term" value="C:proton-transporting two-sector ATPase complex, catalytic domain"/>
    <property type="evidence" value="ECO:0007669"/>
    <property type="project" value="InterPro"/>
</dbReference>
<dbReference type="Gene3D" id="3.30.2320.30">
    <property type="entry name" value="ATP synthase, E subunit, C-terminal"/>
    <property type="match status" value="1"/>
</dbReference>
<organism evidence="4 5">
    <name type="scientific">Thermoproteota archaeon</name>
    <dbReference type="NCBI Taxonomy" id="2056631"/>
    <lineage>
        <taxon>Archaea</taxon>
        <taxon>Thermoproteota</taxon>
    </lineage>
</organism>
<protein>
    <recommendedName>
        <fullName evidence="6">V-ATPase subunit E</fullName>
    </recommendedName>
</protein>